<feature type="transmembrane region" description="Helical" evidence="2">
    <location>
        <begin position="23"/>
        <end position="44"/>
    </location>
</feature>
<keyword evidence="2" id="KW-1133">Transmembrane helix</keyword>
<gene>
    <name evidence="3" type="ORF">M6B22_21575</name>
</gene>
<feature type="region of interest" description="Disordered" evidence="1">
    <location>
        <begin position="68"/>
        <end position="107"/>
    </location>
</feature>
<feature type="compositionally biased region" description="Low complexity" evidence="1">
    <location>
        <begin position="68"/>
        <end position="98"/>
    </location>
</feature>
<dbReference type="RefSeq" id="WP_269443618.1">
    <property type="nucleotide sequence ID" value="NZ_CP097463.1"/>
</dbReference>
<keyword evidence="2" id="KW-0472">Membrane</keyword>
<evidence type="ECO:0000256" key="2">
    <source>
        <dbReference type="SAM" id="Phobius"/>
    </source>
</evidence>
<protein>
    <recommendedName>
        <fullName evidence="5">CAP domain-containing protein</fullName>
    </recommendedName>
</protein>
<evidence type="ECO:0000313" key="3">
    <source>
        <dbReference type="EMBL" id="WAX57082.1"/>
    </source>
</evidence>
<reference evidence="3" key="1">
    <citation type="submission" date="2022-05" db="EMBL/GenBank/DDBJ databases">
        <title>Jatrophihabitans sp. SB3-54 whole genome sequence.</title>
        <authorList>
            <person name="Suh M.K."/>
            <person name="Eom M.K."/>
            <person name="Kim J.S."/>
            <person name="Kim H.S."/>
            <person name="Do H.E."/>
            <person name="Shin Y.K."/>
            <person name="Lee J.-S."/>
        </authorList>
    </citation>
    <scope>NUCLEOTIDE SEQUENCE</scope>
    <source>
        <strain evidence="3">SB3-54</strain>
    </source>
</reference>
<accession>A0ABY7K0G7</accession>
<sequence length="215" mass="21926">MSDLLEPDAQFDDEPEPGSRRHAVWALVVLGCLALLIASLMVFLGGGKDNKKANAGLTAPLVTGPAVTTTPSATHTNAAATSSQAAPTTQAAPSTTPAGRTRSGNPCPNRAASCAVDGDGGAIAAVNAFRTKHGQPAVQGSVTQAAQTCAAKNGSGATCVPHYAYTSLPSQDGTKAVAKIADFAQKWLLDPKMSTFSVGWAYVRGTYECVLLKAP</sequence>
<evidence type="ECO:0000256" key="1">
    <source>
        <dbReference type="SAM" id="MobiDB-lite"/>
    </source>
</evidence>
<proteinExistence type="predicted"/>
<dbReference type="Proteomes" id="UP001164693">
    <property type="component" value="Chromosome"/>
</dbReference>
<evidence type="ECO:0000313" key="4">
    <source>
        <dbReference type="Proteomes" id="UP001164693"/>
    </source>
</evidence>
<keyword evidence="2" id="KW-0812">Transmembrane</keyword>
<name>A0ABY7K0G7_9ACTN</name>
<keyword evidence="4" id="KW-1185">Reference proteome</keyword>
<dbReference type="EMBL" id="CP097463">
    <property type="protein sequence ID" value="WAX57082.1"/>
    <property type="molecule type" value="Genomic_DNA"/>
</dbReference>
<organism evidence="3 4">
    <name type="scientific">Jatrophihabitans cynanchi</name>
    <dbReference type="NCBI Taxonomy" id="2944128"/>
    <lineage>
        <taxon>Bacteria</taxon>
        <taxon>Bacillati</taxon>
        <taxon>Actinomycetota</taxon>
        <taxon>Actinomycetes</taxon>
        <taxon>Jatrophihabitantales</taxon>
        <taxon>Jatrophihabitantaceae</taxon>
        <taxon>Jatrophihabitans</taxon>
    </lineage>
</organism>
<evidence type="ECO:0008006" key="5">
    <source>
        <dbReference type="Google" id="ProtNLM"/>
    </source>
</evidence>